<dbReference type="Proteomes" id="UP000001203">
    <property type="component" value="Chromosome circular"/>
</dbReference>
<evidence type="ECO:0000313" key="2">
    <source>
        <dbReference type="Proteomes" id="UP000001203"/>
    </source>
</evidence>
<name>B1WWX6_CROS5</name>
<protein>
    <submittedName>
        <fullName evidence="1">Uncharacterized protein</fullName>
    </submittedName>
</protein>
<keyword evidence="2" id="KW-1185">Reference proteome</keyword>
<dbReference type="KEGG" id="cyt:cce_3097"/>
<proteinExistence type="predicted"/>
<dbReference type="STRING" id="43989.cce_3097"/>
<dbReference type="HOGENOM" id="CLU_3403089_0_0_3"/>
<dbReference type="AlphaFoldDB" id="B1WWX6"/>
<accession>B1WWX6</accession>
<evidence type="ECO:0000313" key="1">
    <source>
        <dbReference type="EMBL" id="ACB52445.1"/>
    </source>
</evidence>
<gene>
    <name evidence="1" type="ordered locus">cce_3097</name>
</gene>
<organism evidence="1 2">
    <name type="scientific">Crocosphaera subtropica (strain ATCC 51142 / BH68)</name>
    <name type="common">Cyanothece sp. (strain ATCC 51142)</name>
    <dbReference type="NCBI Taxonomy" id="43989"/>
    <lineage>
        <taxon>Bacteria</taxon>
        <taxon>Bacillati</taxon>
        <taxon>Cyanobacteriota</taxon>
        <taxon>Cyanophyceae</taxon>
        <taxon>Oscillatoriophycideae</taxon>
        <taxon>Chroococcales</taxon>
        <taxon>Aphanothecaceae</taxon>
        <taxon>Crocosphaera</taxon>
        <taxon>Crocosphaera subtropica</taxon>
    </lineage>
</organism>
<dbReference type="EMBL" id="CP000806">
    <property type="protein sequence ID" value="ACB52445.1"/>
    <property type="molecule type" value="Genomic_DNA"/>
</dbReference>
<sequence>MSETTKQLSASFYPHLEEIKSGSKILLMIE</sequence>
<reference evidence="1 2" key="1">
    <citation type="journal article" date="2008" name="Proc. Natl. Acad. Sci. U.S.A.">
        <title>The genome of Cyanothece 51142, a unicellular diazotrophic cyanobacterium important in the marine nitrogen cycle.</title>
        <authorList>
            <person name="Welsh E.A."/>
            <person name="Liberton M."/>
            <person name="Stoeckel J."/>
            <person name="Loh T."/>
            <person name="Elvitigala T."/>
            <person name="Wang C."/>
            <person name="Wollam A."/>
            <person name="Fulton R.S."/>
            <person name="Clifton S.W."/>
            <person name="Jacobs J.M."/>
            <person name="Aurora R."/>
            <person name="Ghosh B.K."/>
            <person name="Sherman L.A."/>
            <person name="Smith R.D."/>
            <person name="Wilson R.K."/>
            <person name="Pakrasi H.B."/>
        </authorList>
    </citation>
    <scope>NUCLEOTIDE SEQUENCE [LARGE SCALE GENOMIC DNA]</scope>
    <source>
        <strain evidence="2">ATCC 51142 / BH68</strain>
    </source>
</reference>